<accession>W6MIQ2</accession>
<dbReference type="GO" id="GO:0072546">
    <property type="term" value="C:EMC complex"/>
    <property type="evidence" value="ECO:0007669"/>
    <property type="project" value="UniProtKB-UniRule"/>
</dbReference>
<keyword evidence="1 2" id="KW-0802">TPR repeat</keyword>
<dbReference type="InterPro" id="IPR039856">
    <property type="entry name" value="EMC2-like"/>
</dbReference>
<gene>
    <name evidence="4" type="ORF">KUCA_T00002341001</name>
</gene>
<dbReference type="HOGENOM" id="CLU_065213_0_0_1"/>
<evidence type="ECO:0000256" key="2">
    <source>
        <dbReference type="PROSITE-ProRule" id="PRU00339"/>
    </source>
</evidence>
<comment type="similarity">
    <text evidence="3">Belongs to the EMC2 family.</text>
</comment>
<organism evidence="4 5">
    <name type="scientific">Kuraishia capsulata CBS 1993</name>
    <dbReference type="NCBI Taxonomy" id="1382522"/>
    <lineage>
        <taxon>Eukaryota</taxon>
        <taxon>Fungi</taxon>
        <taxon>Dikarya</taxon>
        <taxon>Ascomycota</taxon>
        <taxon>Saccharomycotina</taxon>
        <taxon>Pichiomycetes</taxon>
        <taxon>Pichiales</taxon>
        <taxon>Pichiaceae</taxon>
        <taxon>Kuraishia</taxon>
    </lineage>
</organism>
<dbReference type="SUPFAM" id="SSF48452">
    <property type="entry name" value="TPR-like"/>
    <property type="match status" value="1"/>
</dbReference>
<dbReference type="GeneID" id="34519763"/>
<dbReference type="OrthoDB" id="124397at2759"/>
<name>W6MIQ2_9ASCO</name>
<proteinExistence type="inferred from homology"/>
<reference evidence="4" key="1">
    <citation type="submission" date="2013-12" db="EMBL/GenBank/DDBJ databases">
        <authorList>
            <person name="Genoscope - CEA"/>
        </authorList>
    </citation>
    <scope>NUCLEOTIDE SEQUENCE</scope>
    <source>
        <strain evidence="4">CBS 1993</strain>
    </source>
</reference>
<dbReference type="STRING" id="1382522.W6MIQ2"/>
<protein>
    <recommendedName>
        <fullName evidence="3">ER membrane protein complex subunit 2</fullName>
    </recommendedName>
</protein>
<dbReference type="RefSeq" id="XP_022458375.1">
    <property type="nucleotide sequence ID" value="XM_022602585.1"/>
</dbReference>
<keyword evidence="3" id="KW-0472">Membrane</keyword>
<dbReference type="AlphaFoldDB" id="W6MIQ2"/>
<sequence>MSLERLLEIHRSGLYATLPLHQIDSVYTLTKATLLTQLSDFERFTLLELQFYLTLTMGLDIEAKHCLDLICDRFDITKSERICVLKSVYVEATTGSTLREVSDGLVKDAKELVRLSNIAKSSMGGKLNIMQDLMAVTKRVVALHHEDVKEYTEKLALFLDLQPLDTESWYEMSEVYLANGNTDQAIHCLSEILLTEPFAYNVWSRIGEVQLMTGFKTSDSQRFEEAKRHFARSCELCETYHRGWLGLLESAKRLGDKKLVELSRTQLDKIVSGKLTSAENIDKISQILAN</sequence>
<dbReference type="PROSITE" id="PS50005">
    <property type="entry name" value="TPR"/>
    <property type="match status" value="1"/>
</dbReference>
<dbReference type="EMBL" id="HG793127">
    <property type="protein sequence ID" value="CDK26369.1"/>
    <property type="molecule type" value="Genomic_DNA"/>
</dbReference>
<reference evidence="4" key="2">
    <citation type="submission" date="2014-02" db="EMBL/GenBank/DDBJ databases">
        <title>Complete DNA sequence of /Kuraishia capsulata/ illustrates novel genomic features among budding yeasts (/Saccharomycotina/).</title>
        <authorList>
            <person name="Morales L."/>
            <person name="Noel B."/>
            <person name="Porcel B."/>
            <person name="Marcet-Houben M."/>
            <person name="Hullo M-F."/>
            <person name="Sacerdot C."/>
            <person name="Tekaia F."/>
            <person name="Leh-Louis V."/>
            <person name="Despons L."/>
            <person name="Khanna V."/>
            <person name="Aury J-M."/>
            <person name="Barbe V."/>
            <person name="Couloux A."/>
            <person name="Labadie K."/>
            <person name="Pelletier E."/>
            <person name="Souciet J-L."/>
            <person name="Boekhout T."/>
            <person name="Gabaldon T."/>
            <person name="Wincker P."/>
            <person name="Dujon B."/>
        </authorList>
    </citation>
    <scope>NUCLEOTIDE SEQUENCE</scope>
    <source>
        <strain evidence="4">CBS 1993</strain>
    </source>
</reference>
<dbReference type="Proteomes" id="UP000019384">
    <property type="component" value="Unassembled WGS sequence"/>
</dbReference>
<keyword evidence="3" id="KW-0256">Endoplasmic reticulum</keyword>
<feature type="repeat" description="TPR" evidence="2">
    <location>
        <begin position="166"/>
        <end position="199"/>
    </location>
</feature>
<dbReference type="PANTHER" id="PTHR12760">
    <property type="entry name" value="TETRATRICOPEPTIDE REPEAT PROTEIN"/>
    <property type="match status" value="1"/>
</dbReference>
<comment type="subunit">
    <text evidence="3">Component of the ER membrane protein complex (EMC).</text>
</comment>
<comment type="function">
    <text evidence="3">Part of the endoplasmic reticulum membrane protein complex (EMC) that enables the energy-independent insertion into endoplasmic reticulum membranes of newly synthesized membrane proteins.</text>
</comment>
<evidence type="ECO:0000256" key="1">
    <source>
        <dbReference type="ARBA" id="ARBA00022803"/>
    </source>
</evidence>
<dbReference type="Gene3D" id="1.25.40.10">
    <property type="entry name" value="Tetratricopeptide repeat domain"/>
    <property type="match status" value="1"/>
</dbReference>
<evidence type="ECO:0000313" key="5">
    <source>
        <dbReference type="Proteomes" id="UP000019384"/>
    </source>
</evidence>
<comment type="subcellular location">
    <subcellularLocation>
        <location evidence="3">Endoplasmic reticulum membrane</location>
        <topology evidence="3">Peripheral membrane protein</topology>
        <orientation evidence="3">Cytoplasmic side</orientation>
    </subcellularLocation>
</comment>
<dbReference type="InterPro" id="IPR019734">
    <property type="entry name" value="TPR_rpt"/>
</dbReference>
<evidence type="ECO:0000256" key="3">
    <source>
        <dbReference type="RuleBase" id="RU367091"/>
    </source>
</evidence>
<keyword evidence="5" id="KW-1185">Reference proteome</keyword>
<dbReference type="InterPro" id="IPR011990">
    <property type="entry name" value="TPR-like_helical_dom_sf"/>
</dbReference>
<evidence type="ECO:0000313" key="4">
    <source>
        <dbReference type="EMBL" id="CDK26369.1"/>
    </source>
</evidence>